<dbReference type="CDD" id="cd07377">
    <property type="entry name" value="WHTH_GntR"/>
    <property type="match status" value="1"/>
</dbReference>
<gene>
    <name evidence="5" type="ORF">BBN63_01025</name>
</gene>
<dbReference type="Proteomes" id="UP000189677">
    <property type="component" value="Chromosome"/>
</dbReference>
<dbReference type="InterPro" id="IPR028978">
    <property type="entry name" value="Chorismate_lyase_/UTRA_dom_sf"/>
</dbReference>
<dbReference type="EMBL" id="CP018047">
    <property type="protein sequence ID" value="AQU65052.1"/>
    <property type="molecule type" value="Genomic_DNA"/>
</dbReference>
<dbReference type="AlphaFoldDB" id="A0A1U9QLB6"/>
<dbReference type="InterPro" id="IPR036388">
    <property type="entry name" value="WH-like_DNA-bd_sf"/>
</dbReference>
<dbReference type="InterPro" id="IPR000524">
    <property type="entry name" value="Tscrpt_reg_HTH_GntR"/>
</dbReference>
<evidence type="ECO:0000313" key="6">
    <source>
        <dbReference type="Proteomes" id="UP000189677"/>
    </source>
</evidence>
<dbReference type="SMART" id="SM00866">
    <property type="entry name" value="UTRA"/>
    <property type="match status" value="1"/>
</dbReference>
<dbReference type="SMART" id="SM00345">
    <property type="entry name" value="HTH_GNTR"/>
    <property type="match status" value="1"/>
</dbReference>
<dbReference type="InterPro" id="IPR011663">
    <property type="entry name" value="UTRA"/>
</dbReference>
<proteinExistence type="predicted"/>
<dbReference type="Gene3D" id="1.10.10.10">
    <property type="entry name" value="Winged helix-like DNA-binding domain superfamily/Winged helix DNA-binding domain"/>
    <property type="match status" value="1"/>
</dbReference>
<organism evidence="5 6">
    <name type="scientific">Streptomyces niveus</name>
    <name type="common">Streptomyces spheroides</name>
    <dbReference type="NCBI Taxonomy" id="193462"/>
    <lineage>
        <taxon>Bacteria</taxon>
        <taxon>Bacillati</taxon>
        <taxon>Actinomycetota</taxon>
        <taxon>Actinomycetes</taxon>
        <taxon>Kitasatosporales</taxon>
        <taxon>Streptomycetaceae</taxon>
        <taxon>Streptomyces</taxon>
    </lineage>
</organism>
<dbReference type="PRINTS" id="PR00035">
    <property type="entry name" value="HTHGNTR"/>
</dbReference>
<evidence type="ECO:0000256" key="2">
    <source>
        <dbReference type="ARBA" id="ARBA00023125"/>
    </source>
</evidence>
<evidence type="ECO:0000313" key="5">
    <source>
        <dbReference type="EMBL" id="AQU65052.1"/>
    </source>
</evidence>
<dbReference type="PANTHER" id="PTHR44846:SF1">
    <property type="entry name" value="MANNOSYL-D-GLYCERATE TRANSPORT_METABOLISM SYSTEM REPRESSOR MNGR-RELATED"/>
    <property type="match status" value="1"/>
</dbReference>
<dbReference type="GO" id="GO:0045892">
    <property type="term" value="P:negative regulation of DNA-templated transcription"/>
    <property type="evidence" value="ECO:0007669"/>
    <property type="project" value="TreeGrafter"/>
</dbReference>
<dbReference type="InterPro" id="IPR050679">
    <property type="entry name" value="Bact_HTH_transcr_reg"/>
</dbReference>
<keyword evidence="3" id="KW-0804">Transcription</keyword>
<keyword evidence="2" id="KW-0238">DNA-binding</keyword>
<dbReference type="GO" id="GO:0003700">
    <property type="term" value="F:DNA-binding transcription factor activity"/>
    <property type="evidence" value="ECO:0007669"/>
    <property type="project" value="InterPro"/>
</dbReference>
<dbReference type="Pfam" id="PF07702">
    <property type="entry name" value="UTRA"/>
    <property type="match status" value="1"/>
</dbReference>
<evidence type="ECO:0000256" key="1">
    <source>
        <dbReference type="ARBA" id="ARBA00023015"/>
    </source>
</evidence>
<name>A0A1U9QLB6_STRNV</name>
<accession>A0A1U9QLB6</accession>
<dbReference type="OrthoDB" id="7363114at2"/>
<dbReference type="InterPro" id="IPR036390">
    <property type="entry name" value="WH_DNA-bd_sf"/>
</dbReference>
<reference evidence="5 6" key="1">
    <citation type="submission" date="2016-11" db="EMBL/GenBank/DDBJ databases">
        <title>Complete genome sequence of Streptomyces niveus SCSIO 3406.</title>
        <authorList>
            <person name="Zhu Q."/>
            <person name="Cheng W."/>
            <person name="Song Y."/>
            <person name="Li Q."/>
            <person name="Ju J."/>
        </authorList>
    </citation>
    <scope>NUCLEOTIDE SEQUENCE [LARGE SCALE GENOMIC DNA]</scope>
    <source>
        <strain evidence="5 6">SCSIO 3406</strain>
    </source>
</reference>
<feature type="domain" description="HTH gntR-type" evidence="4">
    <location>
        <begin position="13"/>
        <end position="81"/>
    </location>
</feature>
<keyword evidence="6" id="KW-1185">Reference proteome</keyword>
<dbReference type="GO" id="GO:0003677">
    <property type="term" value="F:DNA binding"/>
    <property type="evidence" value="ECO:0007669"/>
    <property type="project" value="UniProtKB-KW"/>
</dbReference>
<dbReference type="Pfam" id="PF00392">
    <property type="entry name" value="GntR"/>
    <property type="match status" value="1"/>
</dbReference>
<dbReference type="RefSeq" id="WP_078073534.1">
    <property type="nucleotide sequence ID" value="NZ_CP018047.1"/>
</dbReference>
<dbReference type="PROSITE" id="PS50949">
    <property type="entry name" value="HTH_GNTR"/>
    <property type="match status" value="1"/>
</dbReference>
<dbReference type="SUPFAM" id="SSF64288">
    <property type="entry name" value="Chorismate lyase-like"/>
    <property type="match status" value="1"/>
</dbReference>
<dbReference type="PANTHER" id="PTHR44846">
    <property type="entry name" value="MANNOSYL-D-GLYCERATE TRANSPORT/METABOLISM SYSTEM REPRESSOR MNGR-RELATED"/>
    <property type="match status" value="1"/>
</dbReference>
<keyword evidence="1" id="KW-0805">Transcription regulation</keyword>
<dbReference type="Gene3D" id="3.40.1410.10">
    <property type="entry name" value="Chorismate lyase-like"/>
    <property type="match status" value="1"/>
</dbReference>
<sequence>MAAGDLINRRSAVPFYSQLKDLILADIQSRGLEPGDRLPGDFELCQQYDVSRTVVRQAMGELEHEGVIRRERGRGTFLADTHAPGVLGHALIGYFEDIQSGSGTHHTVVRRKGLVPASAAVAKDLAVKVGETVVEVERVRSMDGAPWALTLTQLPLSVGEGLLTADVDDLSLFGVLEQRFGVRFDHARRLIEAGVAAGEVADVLGLPTGAPVLVMRSVSYDAAGRPLERFTGHHRGDLSRLEVDVRRQTD</sequence>
<dbReference type="SUPFAM" id="SSF46785">
    <property type="entry name" value="Winged helix' DNA-binding domain"/>
    <property type="match status" value="1"/>
</dbReference>
<evidence type="ECO:0000259" key="4">
    <source>
        <dbReference type="PROSITE" id="PS50949"/>
    </source>
</evidence>
<dbReference type="KEGG" id="snw:BBN63_01025"/>
<protein>
    <recommendedName>
        <fullName evidence="4">HTH gntR-type domain-containing protein</fullName>
    </recommendedName>
</protein>
<evidence type="ECO:0000256" key="3">
    <source>
        <dbReference type="ARBA" id="ARBA00023163"/>
    </source>
</evidence>